<name>A0A0E9U015_ANGAN</name>
<proteinExistence type="predicted"/>
<protein>
    <submittedName>
        <fullName evidence="1">Uncharacterized protein</fullName>
    </submittedName>
</protein>
<organism evidence="1">
    <name type="scientific">Anguilla anguilla</name>
    <name type="common">European freshwater eel</name>
    <name type="synonym">Muraena anguilla</name>
    <dbReference type="NCBI Taxonomy" id="7936"/>
    <lineage>
        <taxon>Eukaryota</taxon>
        <taxon>Metazoa</taxon>
        <taxon>Chordata</taxon>
        <taxon>Craniata</taxon>
        <taxon>Vertebrata</taxon>
        <taxon>Euteleostomi</taxon>
        <taxon>Actinopterygii</taxon>
        <taxon>Neopterygii</taxon>
        <taxon>Teleostei</taxon>
        <taxon>Anguilliformes</taxon>
        <taxon>Anguillidae</taxon>
        <taxon>Anguilla</taxon>
    </lineage>
</organism>
<accession>A0A0E9U015</accession>
<evidence type="ECO:0000313" key="1">
    <source>
        <dbReference type="EMBL" id="JAH58535.1"/>
    </source>
</evidence>
<dbReference type="EMBL" id="GBXM01050042">
    <property type="protein sequence ID" value="JAH58535.1"/>
    <property type="molecule type" value="Transcribed_RNA"/>
</dbReference>
<reference evidence="1" key="2">
    <citation type="journal article" date="2015" name="Fish Shellfish Immunol.">
        <title>Early steps in the European eel (Anguilla anguilla)-Vibrio vulnificus interaction in the gills: Role of the RtxA13 toxin.</title>
        <authorList>
            <person name="Callol A."/>
            <person name="Pajuelo D."/>
            <person name="Ebbesson L."/>
            <person name="Teles M."/>
            <person name="MacKenzie S."/>
            <person name="Amaro C."/>
        </authorList>
    </citation>
    <scope>NUCLEOTIDE SEQUENCE</scope>
</reference>
<reference evidence="1" key="1">
    <citation type="submission" date="2014-11" db="EMBL/GenBank/DDBJ databases">
        <authorList>
            <person name="Amaro Gonzalez C."/>
        </authorList>
    </citation>
    <scope>NUCLEOTIDE SEQUENCE</scope>
</reference>
<sequence length="11" mass="1160">MKSVLPLGIVC</sequence>